<dbReference type="EMBL" id="JXJN01016441">
    <property type="status" value="NOT_ANNOTATED_CDS"/>
    <property type="molecule type" value="Genomic_DNA"/>
</dbReference>
<protein>
    <submittedName>
        <fullName evidence="2">Uncharacterized protein</fullName>
    </submittedName>
</protein>
<feature type="transmembrane region" description="Helical" evidence="1">
    <location>
        <begin position="66"/>
        <end position="85"/>
    </location>
</feature>
<keyword evidence="1" id="KW-0472">Membrane</keyword>
<proteinExistence type="predicted"/>
<keyword evidence="3" id="KW-1185">Reference proteome</keyword>
<reference evidence="2" key="2">
    <citation type="submission" date="2020-05" db="UniProtKB">
        <authorList>
            <consortium name="EnsemblMetazoa"/>
        </authorList>
    </citation>
    <scope>IDENTIFICATION</scope>
    <source>
        <strain evidence="2">IAEA</strain>
    </source>
</reference>
<dbReference type="VEuPathDB" id="VectorBase:GPPI034021"/>
<dbReference type="Proteomes" id="UP000092460">
    <property type="component" value="Unassembled WGS sequence"/>
</dbReference>
<dbReference type="EMBL" id="JXJN01016439">
    <property type="status" value="NOT_ANNOTATED_CDS"/>
    <property type="molecule type" value="Genomic_DNA"/>
</dbReference>
<evidence type="ECO:0000256" key="1">
    <source>
        <dbReference type="SAM" id="Phobius"/>
    </source>
</evidence>
<keyword evidence="1" id="KW-1133">Transmembrane helix</keyword>
<reference evidence="3" key="1">
    <citation type="submission" date="2015-01" db="EMBL/GenBank/DDBJ databases">
        <authorList>
            <person name="Aksoy S."/>
            <person name="Warren W."/>
            <person name="Wilson R.K."/>
        </authorList>
    </citation>
    <scope>NUCLEOTIDE SEQUENCE [LARGE SCALE GENOMIC DNA]</scope>
    <source>
        <strain evidence="3">IAEA</strain>
    </source>
</reference>
<dbReference type="EMBL" id="JXJN01016444">
    <property type="status" value="NOT_ANNOTATED_CDS"/>
    <property type="molecule type" value="Genomic_DNA"/>
</dbReference>
<dbReference type="EMBL" id="JXJN01016440">
    <property type="status" value="NOT_ANNOTATED_CDS"/>
    <property type="molecule type" value="Genomic_DNA"/>
</dbReference>
<dbReference type="EMBL" id="JXJN01016447">
    <property type="status" value="NOT_ANNOTATED_CDS"/>
    <property type="molecule type" value="Genomic_DNA"/>
</dbReference>
<dbReference type="EMBL" id="JXJN01016446">
    <property type="status" value="NOT_ANNOTATED_CDS"/>
    <property type="molecule type" value="Genomic_DNA"/>
</dbReference>
<evidence type="ECO:0000313" key="2">
    <source>
        <dbReference type="EnsemblMetazoa" id="GPPI034021-PA"/>
    </source>
</evidence>
<dbReference type="AlphaFoldDB" id="A0A1B0BLL9"/>
<accession>A0A1B0BLL9</accession>
<dbReference type="EMBL" id="JXJN01016438">
    <property type="status" value="NOT_ANNOTATED_CDS"/>
    <property type="molecule type" value="Genomic_DNA"/>
</dbReference>
<name>A0A1B0BLL9_9MUSC</name>
<organism evidence="2 3">
    <name type="scientific">Glossina palpalis gambiensis</name>
    <dbReference type="NCBI Taxonomy" id="67801"/>
    <lineage>
        <taxon>Eukaryota</taxon>
        <taxon>Metazoa</taxon>
        <taxon>Ecdysozoa</taxon>
        <taxon>Arthropoda</taxon>
        <taxon>Hexapoda</taxon>
        <taxon>Insecta</taxon>
        <taxon>Pterygota</taxon>
        <taxon>Neoptera</taxon>
        <taxon>Endopterygota</taxon>
        <taxon>Diptera</taxon>
        <taxon>Brachycera</taxon>
        <taxon>Muscomorpha</taxon>
        <taxon>Hippoboscoidea</taxon>
        <taxon>Glossinidae</taxon>
        <taxon>Glossina</taxon>
    </lineage>
</organism>
<keyword evidence="1" id="KW-0812">Transmembrane</keyword>
<evidence type="ECO:0000313" key="3">
    <source>
        <dbReference type="Proteomes" id="UP000092460"/>
    </source>
</evidence>
<dbReference type="EMBL" id="JXJN01016443">
    <property type="status" value="NOT_ANNOTATED_CDS"/>
    <property type="molecule type" value="Genomic_DNA"/>
</dbReference>
<sequence length="98" mass="11543">MNLRRGRLQESGRYFVYIGLLKGPQYTENGLRIKGINSSTNIVAMLLLSNSNYIAKLAKENHSFLYLYYYYESNYLMLIIVYIAVRCCYETRAFLFNL</sequence>
<dbReference type="EMBL" id="JXJN01016445">
    <property type="status" value="NOT_ANNOTATED_CDS"/>
    <property type="molecule type" value="Genomic_DNA"/>
</dbReference>
<dbReference type="EMBL" id="JXJN01016442">
    <property type="status" value="NOT_ANNOTATED_CDS"/>
    <property type="molecule type" value="Genomic_DNA"/>
</dbReference>
<dbReference type="EnsemblMetazoa" id="GPPI034021-RA">
    <property type="protein sequence ID" value="GPPI034021-PA"/>
    <property type="gene ID" value="GPPI034021"/>
</dbReference>